<evidence type="ECO:0000256" key="8">
    <source>
        <dbReference type="ARBA" id="ARBA00022989"/>
    </source>
</evidence>
<dbReference type="Proteomes" id="UP001189429">
    <property type="component" value="Unassembled WGS sequence"/>
</dbReference>
<evidence type="ECO:0000313" key="12">
    <source>
        <dbReference type="EMBL" id="CAK0826799.1"/>
    </source>
</evidence>
<keyword evidence="6" id="KW-0931">ER-Golgi transport</keyword>
<gene>
    <name evidence="12" type="ORF">PCOR1329_LOCUS26503</name>
</gene>
<accession>A0ABN9S6K0</accession>
<feature type="transmembrane region" description="Helical" evidence="11">
    <location>
        <begin position="47"/>
        <end position="69"/>
    </location>
</feature>
<evidence type="ECO:0000256" key="11">
    <source>
        <dbReference type="SAM" id="Phobius"/>
    </source>
</evidence>
<feature type="transmembrane region" description="Helical" evidence="11">
    <location>
        <begin position="22"/>
        <end position="40"/>
    </location>
</feature>
<evidence type="ECO:0000256" key="9">
    <source>
        <dbReference type="ARBA" id="ARBA00023136"/>
    </source>
</evidence>
<dbReference type="EMBL" id="CAUYUJ010009446">
    <property type="protein sequence ID" value="CAK0826799.1"/>
    <property type="molecule type" value="Genomic_DNA"/>
</dbReference>
<feature type="transmembrane region" description="Helical" evidence="11">
    <location>
        <begin position="175"/>
        <end position="194"/>
    </location>
</feature>
<keyword evidence="5" id="KW-0256">Endoplasmic reticulum</keyword>
<comment type="subcellular location">
    <subcellularLocation>
        <location evidence="1">Endoplasmic reticulum membrane</location>
        <topology evidence="1">Multi-pass membrane protein</topology>
    </subcellularLocation>
</comment>
<proteinExistence type="inferred from homology"/>
<dbReference type="PANTHER" id="PTHR10585">
    <property type="entry name" value="ER LUMEN PROTEIN RETAINING RECEPTOR"/>
    <property type="match status" value="1"/>
</dbReference>
<evidence type="ECO:0000256" key="2">
    <source>
        <dbReference type="ARBA" id="ARBA00010120"/>
    </source>
</evidence>
<feature type="transmembrane region" description="Helical" evidence="11">
    <location>
        <begin position="206"/>
        <end position="226"/>
    </location>
</feature>
<keyword evidence="13" id="KW-1185">Reference proteome</keyword>
<keyword evidence="4 11" id="KW-0812">Transmembrane</keyword>
<comment type="caution">
    <text evidence="12">The sequence shown here is derived from an EMBL/GenBank/DDBJ whole genome shotgun (WGS) entry which is preliminary data.</text>
</comment>
<evidence type="ECO:0000256" key="5">
    <source>
        <dbReference type="ARBA" id="ARBA00022824"/>
    </source>
</evidence>
<protein>
    <submittedName>
        <fullName evidence="12">Uncharacterized protein</fullName>
    </submittedName>
</protein>
<keyword evidence="9 11" id="KW-0472">Membrane</keyword>
<dbReference type="Pfam" id="PF00810">
    <property type="entry name" value="ER_lumen_recept"/>
    <property type="match status" value="1"/>
</dbReference>
<feature type="transmembrane region" description="Helical" evidence="11">
    <location>
        <begin position="270"/>
        <end position="289"/>
    </location>
</feature>
<organism evidence="12 13">
    <name type="scientific">Prorocentrum cordatum</name>
    <dbReference type="NCBI Taxonomy" id="2364126"/>
    <lineage>
        <taxon>Eukaryota</taxon>
        <taxon>Sar</taxon>
        <taxon>Alveolata</taxon>
        <taxon>Dinophyceae</taxon>
        <taxon>Prorocentrales</taxon>
        <taxon>Prorocentraceae</taxon>
        <taxon>Prorocentrum</taxon>
    </lineage>
</organism>
<keyword evidence="8 11" id="KW-1133">Transmembrane helix</keyword>
<evidence type="ECO:0000256" key="1">
    <source>
        <dbReference type="ARBA" id="ARBA00004477"/>
    </source>
</evidence>
<keyword evidence="10" id="KW-0675">Receptor</keyword>
<evidence type="ECO:0000256" key="3">
    <source>
        <dbReference type="ARBA" id="ARBA00022448"/>
    </source>
</evidence>
<sequence>MPTSVSQALCSLAGGKAPPTDVSVAYGLFGACALTVYHFVANGEFSAVLTMAVMLQCLAISLLCLQTLANGSATGLSARALGMEAASLALRLSSTTWLNGYLPVDASGDLVYQLVDACSLAMVLWLLRQVAVVHRGSYQAPRSRGPPPRGWAAPWRRAAADAKGKRGRGHAEADADTLPVGHMLLGAFALAALLHADMNSRPVFDTLWMAGLFVGVVSVLPQLWLVSKTGGVVQACTSHWIAMMAASRVMSGIFMWHARFDVTCSPWVEGFSHAIWAILAAHLVHLVLLGDFAYCYLKAIATQGLACNLDLRAELDIV</sequence>
<comment type="similarity">
    <text evidence="2">Belongs to the ERD2 family.</text>
</comment>
<evidence type="ECO:0000256" key="10">
    <source>
        <dbReference type="ARBA" id="ARBA00023170"/>
    </source>
</evidence>
<keyword evidence="3" id="KW-0813">Transport</keyword>
<evidence type="ECO:0000256" key="4">
    <source>
        <dbReference type="ARBA" id="ARBA00022692"/>
    </source>
</evidence>
<dbReference type="InterPro" id="IPR000133">
    <property type="entry name" value="ER_ret_rcpt"/>
</dbReference>
<evidence type="ECO:0000256" key="6">
    <source>
        <dbReference type="ARBA" id="ARBA00022892"/>
    </source>
</evidence>
<evidence type="ECO:0000256" key="7">
    <source>
        <dbReference type="ARBA" id="ARBA00022927"/>
    </source>
</evidence>
<feature type="transmembrane region" description="Helical" evidence="11">
    <location>
        <begin position="238"/>
        <end position="258"/>
    </location>
</feature>
<feature type="transmembrane region" description="Helical" evidence="11">
    <location>
        <begin position="110"/>
        <end position="127"/>
    </location>
</feature>
<reference evidence="12" key="1">
    <citation type="submission" date="2023-10" db="EMBL/GenBank/DDBJ databases">
        <authorList>
            <person name="Chen Y."/>
            <person name="Shah S."/>
            <person name="Dougan E. K."/>
            <person name="Thang M."/>
            <person name="Chan C."/>
        </authorList>
    </citation>
    <scope>NUCLEOTIDE SEQUENCE [LARGE SCALE GENOMIC DNA]</scope>
</reference>
<evidence type="ECO:0000313" key="13">
    <source>
        <dbReference type="Proteomes" id="UP001189429"/>
    </source>
</evidence>
<keyword evidence="7" id="KW-0653">Protein transport</keyword>
<name>A0ABN9S6K0_9DINO</name>